<proteinExistence type="predicted"/>
<evidence type="ECO:0000256" key="1">
    <source>
        <dbReference type="SAM" id="MobiDB-lite"/>
    </source>
</evidence>
<comment type="caution">
    <text evidence="2">The sequence shown here is derived from an EMBL/GenBank/DDBJ whole genome shotgun (WGS) entry which is preliminary data.</text>
</comment>
<reference evidence="2 3" key="1">
    <citation type="submission" date="2024-06" db="EMBL/GenBank/DDBJ databases">
        <title>The Natural Products Discovery Center: Release of the First 8490 Sequenced Strains for Exploring Actinobacteria Biosynthetic Diversity.</title>
        <authorList>
            <person name="Kalkreuter E."/>
            <person name="Kautsar S.A."/>
            <person name="Yang D."/>
            <person name="Bader C.D."/>
            <person name="Teijaro C.N."/>
            <person name="Fluegel L."/>
            <person name="Davis C.M."/>
            <person name="Simpson J.R."/>
            <person name="Lauterbach L."/>
            <person name="Steele A.D."/>
            <person name="Gui C."/>
            <person name="Meng S."/>
            <person name="Li G."/>
            <person name="Viehrig K."/>
            <person name="Ye F."/>
            <person name="Su P."/>
            <person name="Kiefer A.F."/>
            <person name="Nichols A."/>
            <person name="Cepeda A.J."/>
            <person name="Yan W."/>
            <person name="Fan B."/>
            <person name="Jiang Y."/>
            <person name="Adhikari A."/>
            <person name="Zheng C.-J."/>
            <person name="Schuster L."/>
            <person name="Cowan T.M."/>
            <person name="Smanski M.J."/>
            <person name="Chevrette M.G."/>
            <person name="De Carvalho L.P.S."/>
            <person name="Shen B."/>
        </authorList>
    </citation>
    <scope>NUCLEOTIDE SEQUENCE [LARGE SCALE GENOMIC DNA]</scope>
    <source>
        <strain evidence="2 3">NPDC001166</strain>
    </source>
</reference>
<keyword evidence="3" id="KW-1185">Reference proteome</keyword>
<gene>
    <name evidence="2" type="ORF">ABT272_44775</name>
</gene>
<dbReference type="Proteomes" id="UP001470023">
    <property type="component" value="Unassembled WGS sequence"/>
</dbReference>
<feature type="region of interest" description="Disordered" evidence="1">
    <location>
        <begin position="1"/>
        <end position="37"/>
    </location>
</feature>
<evidence type="ECO:0000313" key="3">
    <source>
        <dbReference type="Proteomes" id="UP001470023"/>
    </source>
</evidence>
<dbReference type="RefSeq" id="WP_352066413.1">
    <property type="nucleotide sequence ID" value="NZ_JBEPAZ010000147.1"/>
</dbReference>
<accession>A0ABV1ULK4</accession>
<protein>
    <submittedName>
        <fullName evidence="2">Uncharacterized protein</fullName>
    </submittedName>
</protein>
<name>A0ABV1ULK4_9ACTN</name>
<dbReference type="EMBL" id="JBEPAZ010000147">
    <property type="protein sequence ID" value="MER6434608.1"/>
    <property type="molecule type" value="Genomic_DNA"/>
</dbReference>
<evidence type="ECO:0000313" key="2">
    <source>
        <dbReference type="EMBL" id="MER6434608.1"/>
    </source>
</evidence>
<organism evidence="2 3">
    <name type="scientific">Streptomyces sp. 900105245</name>
    <dbReference type="NCBI Taxonomy" id="3154379"/>
    <lineage>
        <taxon>Bacteria</taxon>
        <taxon>Bacillati</taxon>
        <taxon>Actinomycetota</taxon>
        <taxon>Actinomycetes</taxon>
        <taxon>Kitasatosporales</taxon>
        <taxon>Streptomycetaceae</taxon>
        <taxon>Streptomyces</taxon>
    </lineage>
</organism>
<sequence length="119" mass="13033">MSSRSGTFSDGDKVIDVSTSADDRDEPGPATSRTLGLDEITHHPVTFKCMGRRYTAARTGSLILIQDTTDITHPLPLGTAEPNNDGTWRISTTNSRLVRHTRDAVASLREATWPPRDTL</sequence>